<evidence type="ECO:0000259" key="5">
    <source>
        <dbReference type="Pfam" id="PF14833"/>
    </source>
</evidence>
<reference evidence="6 7" key="1">
    <citation type="journal article" date="2018" name="Biodegradation">
        <title>1,4-Dioxane degradation characteristics of Rhodococcus aetherivorans JCM 14343.</title>
        <authorList>
            <person name="Inoue D."/>
            <person name="Tsunoda T."/>
            <person name="Yamamoto N."/>
            <person name="Ike M."/>
            <person name="Sei K."/>
        </authorList>
    </citation>
    <scope>NUCLEOTIDE SEQUENCE [LARGE SCALE GENOMIC DNA]</scope>
    <source>
        <strain evidence="6 7">JCM 14343</strain>
    </source>
</reference>
<feature type="domain" description="6-phosphogluconate dehydrogenase NADP-binding" evidence="4">
    <location>
        <begin position="4"/>
        <end position="159"/>
    </location>
</feature>
<dbReference type="RefSeq" id="WP_043799772.1">
    <property type="nucleotide sequence ID" value="NZ_BAAAYP010000042.1"/>
</dbReference>
<proteinExistence type="inferred from homology"/>
<comment type="caution">
    <text evidence="6">The sequence shown here is derived from an EMBL/GenBank/DDBJ whole genome shotgun (WGS) entry which is preliminary data.</text>
</comment>
<sequence length="291" mass="29922">MTRLGYIGLGNMGAPMAKRLLDRPGGLTVLDARPEAVEPFTAAGARVAGDPADLARDCDVVCVTVVDDAQVRTVVAGLLDTARPGTVIAVHSTIADTTAVELAAECADRGVELVDAPVSGGAPGAEQGRLAVMVGASDAAFDAVREPFSRFADLVVHAGPVGAGTRMKLARNLLHFVSFTAAAEAQRLAEAAGLDITALGKVVRHTDAITGGAGAIMLRDTTAPIPPDDFWFPILDHVRDLGEKDLSLALGLGARLGVDLPLATRALTGLGPGLGVGTGDVESRNRQEERI</sequence>
<protein>
    <submittedName>
        <fullName evidence="6">3-hydroxyisobutyrate dehydrogenase</fullName>
    </submittedName>
</protein>
<dbReference type="Pfam" id="PF14833">
    <property type="entry name" value="NAD_binding_11"/>
    <property type="match status" value="1"/>
</dbReference>
<dbReference type="InterPro" id="IPR002204">
    <property type="entry name" value="3-OH-isobutyrate_DH-rel_CS"/>
</dbReference>
<keyword evidence="3" id="KW-0520">NAD</keyword>
<dbReference type="PROSITE" id="PS00895">
    <property type="entry name" value="3_HYDROXYISOBUT_DH"/>
    <property type="match status" value="1"/>
</dbReference>
<dbReference type="PIRSF" id="PIRSF000103">
    <property type="entry name" value="HIBADH"/>
    <property type="match status" value="1"/>
</dbReference>
<dbReference type="InterPro" id="IPR006115">
    <property type="entry name" value="6PGDH_NADP-bd"/>
</dbReference>
<evidence type="ECO:0000256" key="1">
    <source>
        <dbReference type="ARBA" id="ARBA00009080"/>
    </source>
</evidence>
<feature type="domain" description="3-hydroxyisobutyrate dehydrogenase-like NAD-binding" evidence="5">
    <location>
        <begin position="162"/>
        <end position="264"/>
    </location>
</feature>
<keyword evidence="2" id="KW-0560">Oxidoreductase</keyword>
<dbReference type="InterPro" id="IPR029154">
    <property type="entry name" value="HIBADH-like_NADP-bd"/>
</dbReference>
<dbReference type="InterPro" id="IPR013328">
    <property type="entry name" value="6PGD_dom2"/>
</dbReference>
<dbReference type="InterPro" id="IPR015815">
    <property type="entry name" value="HIBADH-related"/>
</dbReference>
<dbReference type="InterPro" id="IPR036291">
    <property type="entry name" value="NAD(P)-bd_dom_sf"/>
</dbReference>
<evidence type="ECO:0000313" key="6">
    <source>
        <dbReference type="EMBL" id="GES37736.1"/>
    </source>
</evidence>
<dbReference type="EMBL" id="BLAH01000086">
    <property type="protein sequence ID" value="GES37736.1"/>
    <property type="molecule type" value="Genomic_DNA"/>
</dbReference>
<name>A0ABQ0YMD6_9NOCA</name>
<keyword evidence="7" id="KW-1185">Reference proteome</keyword>
<evidence type="ECO:0000313" key="7">
    <source>
        <dbReference type="Proteomes" id="UP000325466"/>
    </source>
</evidence>
<dbReference type="Gene3D" id="1.10.1040.10">
    <property type="entry name" value="N-(1-d-carboxylethyl)-l-norvaline Dehydrogenase, domain 2"/>
    <property type="match status" value="1"/>
</dbReference>
<dbReference type="SUPFAM" id="SSF51735">
    <property type="entry name" value="NAD(P)-binding Rossmann-fold domains"/>
    <property type="match status" value="1"/>
</dbReference>
<dbReference type="SUPFAM" id="SSF48179">
    <property type="entry name" value="6-phosphogluconate dehydrogenase C-terminal domain-like"/>
    <property type="match status" value="1"/>
</dbReference>
<accession>A0ABQ0YMD6</accession>
<dbReference type="PANTHER" id="PTHR43060">
    <property type="entry name" value="3-HYDROXYISOBUTYRATE DEHYDROGENASE-LIKE 1, MITOCHONDRIAL-RELATED"/>
    <property type="match status" value="1"/>
</dbReference>
<dbReference type="PANTHER" id="PTHR43060:SF15">
    <property type="entry name" value="3-HYDROXYISOBUTYRATE DEHYDROGENASE-LIKE 1, MITOCHONDRIAL-RELATED"/>
    <property type="match status" value="1"/>
</dbReference>
<dbReference type="Gene3D" id="3.40.50.720">
    <property type="entry name" value="NAD(P)-binding Rossmann-like Domain"/>
    <property type="match status" value="1"/>
</dbReference>
<dbReference type="Pfam" id="PF03446">
    <property type="entry name" value="NAD_binding_2"/>
    <property type="match status" value="1"/>
</dbReference>
<evidence type="ECO:0000256" key="2">
    <source>
        <dbReference type="ARBA" id="ARBA00023002"/>
    </source>
</evidence>
<evidence type="ECO:0000259" key="4">
    <source>
        <dbReference type="Pfam" id="PF03446"/>
    </source>
</evidence>
<dbReference type="Proteomes" id="UP000325466">
    <property type="component" value="Unassembled WGS sequence"/>
</dbReference>
<gene>
    <name evidence="6" type="ORF">RAJCM14343_2991</name>
</gene>
<evidence type="ECO:0000256" key="3">
    <source>
        <dbReference type="ARBA" id="ARBA00023027"/>
    </source>
</evidence>
<comment type="similarity">
    <text evidence="1">Belongs to the HIBADH-related family.</text>
</comment>
<organism evidence="6 7">
    <name type="scientific">Rhodococcus aetherivorans</name>
    <dbReference type="NCBI Taxonomy" id="191292"/>
    <lineage>
        <taxon>Bacteria</taxon>
        <taxon>Bacillati</taxon>
        <taxon>Actinomycetota</taxon>
        <taxon>Actinomycetes</taxon>
        <taxon>Mycobacteriales</taxon>
        <taxon>Nocardiaceae</taxon>
        <taxon>Rhodococcus</taxon>
    </lineage>
</organism>
<dbReference type="InterPro" id="IPR008927">
    <property type="entry name" value="6-PGluconate_DH-like_C_sf"/>
</dbReference>